<evidence type="ECO:0000256" key="2">
    <source>
        <dbReference type="SAM" id="SignalP"/>
    </source>
</evidence>
<organism evidence="3 4">
    <name type="scientific">Plasmodium ovale</name>
    <name type="common">malaria parasite P. ovale</name>
    <dbReference type="NCBI Taxonomy" id="36330"/>
    <lineage>
        <taxon>Eukaryota</taxon>
        <taxon>Sar</taxon>
        <taxon>Alveolata</taxon>
        <taxon>Apicomplexa</taxon>
        <taxon>Aconoidasida</taxon>
        <taxon>Haemosporida</taxon>
        <taxon>Plasmodiidae</taxon>
        <taxon>Plasmodium</taxon>
        <taxon>Plasmodium (Plasmodium)</taxon>
    </lineage>
</organism>
<name>A0A1D3JFB7_PLAOA</name>
<dbReference type="Proteomes" id="UP000242942">
    <property type="component" value="Unassembled WGS sequence"/>
</dbReference>
<keyword evidence="1" id="KW-0812">Transmembrane</keyword>
<dbReference type="EMBL" id="FLRI01000547">
    <property type="protein sequence ID" value="SBT84577.1"/>
    <property type="molecule type" value="Genomic_DNA"/>
</dbReference>
<protein>
    <recommendedName>
        <fullName evidence="5">Pv-fam-d protein</fullName>
    </recommendedName>
</protein>
<evidence type="ECO:0000313" key="3">
    <source>
        <dbReference type="EMBL" id="SBT84577.1"/>
    </source>
</evidence>
<keyword evidence="1" id="KW-1133">Transmembrane helix</keyword>
<feature type="transmembrane region" description="Helical" evidence="1">
    <location>
        <begin position="276"/>
        <end position="294"/>
    </location>
</feature>
<evidence type="ECO:0008006" key="5">
    <source>
        <dbReference type="Google" id="ProtNLM"/>
    </source>
</evidence>
<sequence length="347" mass="40887">MAENKSQLSFCCKIVTTLLILSCTYGTSMNQKNNQMNGLNVRTSRMLRGETDVDITASPKYAFLKEKIINIIEEDDATFGKRLNDSAYDDVFRKRFNHFINDDDEIEDEYDTSRKYNKFDKPSNSYEHYNNSGMSYDSFKKFDNLKKGNYQLKFNNNIEKSFNGRTKYGATPSKQYLGLKSINNNYQKSDSLVKKNENIEGCYNTKQLEALGAMIRNGEIKQHKEKGILAFLKNFDKKFETELFRATKCRTDNDHECCKFKNNQEKFSFLVNKYKIYIPPALNVTLLIIIMTFATFPSTIFNILVTIFFGMMSYYGYKLYKVFKARKFFKHFNRQNKFKKRNDFQKF</sequence>
<keyword evidence="4" id="KW-1185">Reference proteome</keyword>
<feature type="transmembrane region" description="Helical" evidence="1">
    <location>
        <begin position="300"/>
        <end position="317"/>
    </location>
</feature>
<evidence type="ECO:0000256" key="1">
    <source>
        <dbReference type="SAM" id="Phobius"/>
    </source>
</evidence>
<accession>A0A1D3JFB7</accession>
<keyword evidence="2" id="KW-0732">Signal</keyword>
<gene>
    <name evidence="3" type="primary">PocGH01_00207800</name>
    <name evidence="3" type="ORF">POCGH01_00207800</name>
</gene>
<dbReference type="OrthoDB" id="383799at2759"/>
<feature type="signal peptide" evidence="2">
    <location>
        <begin position="1"/>
        <end position="26"/>
    </location>
</feature>
<proteinExistence type="predicted"/>
<feature type="chain" id="PRO_5008915728" description="Pv-fam-d protein" evidence="2">
    <location>
        <begin position="27"/>
        <end position="347"/>
    </location>
</feature>
<keyword evidence="1" id="KW-0472">Membrane</keyword>
<evidence type="ECO:0000313" key="4">
    <source>
        <dbReference type="Proteomes" id="UP000242942"/>
    </source>
</evidence>
<dbReference type="AlphaFoldDB" id="A0A1D3JFB7"/>
<reference evidence="3 4" key="1">
    <citation type="submission" date="2016-06" db="EMBL/GenBank/DDBJ databases">
        <authorList>
            <consortium name="Pathogen Informatics"/>
        </authorList>
    </citation>
    <scope>NUCLEOTIDE SEQUENCE [LARGE SCALE GENOMIC DNA]</scope>
    <source>
        <strain evidence="3">PocGH01</strain>
    </source>
</reference>
<dbReference type="VEuPathDB" id="PlasmoDB:PocGH01_00207800"/>
<dbReference type="VEuPathDB" id="PlasmoDB:POWCR01_000187600"/>